<dbReference type="GO" id="GO:0046872">
    <property type="term" value="F:metal ion binding"/>
    <property type="evidence" value="ECO:0007669"/>
    <property type="project" value="UniProtKB-KW"/>
</dbReference>
<sequence>MSVDVNALRAAQNTGLTVGVIPRSTERPLRLEIDDFIQDVELANLYFLALEAFMSKSISETPFSYYEISGIHGQPWRAWDRVGSVNFGSAPGRTDSQKGYCSHGSVIFPTWHRVYLAQFEQALYLHAAEIAPRLRAQSALDRFRIPYFDPFLPRQKASGGDVYTYGIPIIFTLPQIQVRRPENPTRWVPMTNPLYQFNFPVDKKGGFDWSTYSRIPAAKERTIRGLNANTQAADHSYVIRAFDNVYNPANGLSSQTPAGIWRVMFDRQSWVQMSNHYDPRVRDPNEVVYNANSLEGFHDNIHGQIATGPRNASGHMGTPAYAGFDPSFWLHHCNVDRLLAIWQGIHSRDAESVSWWTSLEVPEGNFVEPGSLLETPRTPLAPFRKGLTTDAKPIWWTSNDCRNHLDLGYDYPQTAAARKSSDPVRSLTAWANTQLGWLAPRNPQPADEGARTQLKRQIVQPTPSFPAKVLIDGTTALRAGQAFIGSMATSPREISVTPAVVAKSLSRPRRILARATTIAKAMSPKKLVRPEKPATPVREFLPSKFTPQQLKQNIISSALPAQHIGYKHCYGHLGDLVTNHKMTQWNVTFSVDKFDALRRFCLDGSFMIHFFLGDFSPRLEDWVLEPHLAGSSGIFASVRAAIDDGGCANCAKQEASGFKYMDTVALTPALLTYWDSQQELYGCRIDDLTPEMVLPFLVRNLHWRVVNTRGEQVSRETISSLKVMVYSETVTLPHDVADMPLFDDRSVHYEVTNGRPGGLNDGEDL</sequence>
<dbReference type="EMBL" id="JAQOWY010000004">
    <property type="protein sequence ID" value="KAK1856914.1"/>
    <property type="molecule type" value="Genomic_DNA"/>
</dbReference>
<keyword evidence="8" id="KW-0470">Melanin biosynthesis</keyword>
<dbReference type="PANTHER" id="PTHR11474:SF76">
    <property type="entry name" value="SHKT DOMAIN-CONTAINING PROTEIN"/>
    <property type="match status" value="1"/>
</dbReference>
<reference evidence="13" key="1">
    <citation type="submission" date="2023-01" db="EMBL/GenBank/DDBJ databases">
        <title>Colletotrichum chrysophilum M932 genome sequence.</title>
        <authorList>
            <person name="Baroncelli R."/>
        </authorList>
    </citation>
    <scope>NUCLEOTIDE SEQUENCE</scope>
    <source>
        <strain evidence="13">M932</strain>
    </source>
</reference>
<comment type="catalytic activity">
    <reaction evidence="10">
        <text>L-tyrosine + O2 = L-dopaquinone + H2O</text>
        <dbReference type="Rhea" id="RHEA:18117"/>
        <dbReference type="ChEBI" id="CHEBI:15377"/>
        <dbReference type="ChEBI" id="CHEBI:15379"/>
        <dbReference type="ChEBI" id="CHEBI:57924"/>
        <dbReference type="ChEBI" id="CHEBI:58315"/>
        <dbReference type="EC" id="1.14.18.1"/>
    </reaction>
</comment>
<dbReference type="InterPro" id="IPR041640">
    <property type="entry name" value="Tyrosinase_C"/>
</dbReference>
<dbReference type="InterPro" id="IPR008922">
    <property type="entry name" value="Di-copper_centre_dom_sf"/>
</dbReference>
<evidence type="ECO:0000256" key="4">
    <source>
        <dbReference type="ARBA" id="ARBA00022723"/>
    </source>
</evidence>
<name>A0AAD9B171_9PEZI</name>
<dbReference type="PROSITE" id="PS00498">
    <property type="entry name" value="TYROSINASE_2"/>
    <property type="match status" value="1"/>
</dbReference>
<evidence type="ECO:0000259" key="11">
    <source>
        <dbReference type="PROSITE" id="PS00497"/>
    </source>
</evidence>
<evidence type="ECO:0000313" key="13">
    <source>
        <dbReference type="EMBL" id="KAK1856914.1"/>
    </source>
</evidence>
<dbReference type="Proteomes" id="UP001243330">
    <property type="component" value="Unassembled WGS sequence"/>
</dbReference>
<dbReference type="AlphaFoldDB" id="A0AAD9B171"/>
<evidence type="ECO:0000256" key="9">
    <source>
        <dbReference type="ARBA" id="ARBA00048233"/>
    </source>
</evidence>
<accession>A0AAD9B171</accession>
<evidence type="ECO:0000313" key="14">
    <source>
        <dbReference type="Proteomes" id="UP001243330"/>
    </source>
</evidence>
<dbReference type="PROSITE" id="PS00497">
    <property type="entry name" value="TYROSINASE_1"/>
    <property type="match status" value="1"/>
</dbReference>
<dbReference type="PANTHER" id="PTHR11474">
    <property type="entry name" value="TYROSINASE FAMILY MEMBER"/>
    <property type="match status" value="1"/>
</dbReference>
<evidence type="ECO:0000256" key="3">
    <source>
        <dbReference type="ARBA" id="ARBA00011906"/>
    </source>
</evidence>
<comment type="similarity">
    <text evidence="2">Belongs to the tyrosinase family.</text>
</comment>
<comment type="cofactor">
    <cofactor evidence="1">
        <name>Cu(2+)</name>
        <dbReference type="ChEBI" id="CHEBI:29036"/>
    </cofactor>
</comment>
<keyword evidence="4" id="KW-0479">Metal-binding</keyword>
<evidence type="ECO:0000256" key="10">
    <source>
        <dbReference type="ARBA" id="ARBA00048881"/>
    </source>
</evidence>
<keyword evidence="14" id="KW-1185">Reference proteome</keyword>
<comment type="caution">
    <text evidence="13">The sequence shown here is derived from an EMBL/GenBank/DDBJ whole genome shotgun (WGS) entry which is preliminary data.</text>
</comment>
<evidence type="ECO:0000256" key="5">
    <source>
        <dbReference type="ARBA" id="ARBA00023002"/>
    </source>
</evidence>
<feature type="domain" description="Tyrosinase copper-binding" evidence="11">
    <location>
        <begin position="103"/>
        <end position="120"/>
    </location>
</feature>
<feature type="domain" description="Tyrosinase copper-binding" evidence="12">
    <location>
        <begin position="325"/>
        <end position="336"/>
    </location>
</feature>
<evidence type="ECO:0000256" key="7">
    <source>
        <dbReference type="ARBA" id="ARBA00023033"/>
    </source>
</evidence>
<dbReference type="Gene3D" id="1.10.1280.10">
    <property type="entry name" value="Di-copper center containing domain from catechol oxidase"/>
    <property type="match status" value="1"/>
</dbReference>
<dbReference type="GO" id="GO:0004503">
    <property type="term" value="F:tyrosinase activity"/>
    <property type="evidence" value="ECO:0007669"/>
    <property type="project" value="UniProtKB-EC"/>
</dbReference>
<protein>
    <recommendedName>
        <fullName evidence="3">tyrosinase</fullName>
        <ecNumber evidence="3">1.14.18.1</ecNumber>
    </recommendedName>
</protein>
<keyword evidence="6" id="KW-0186">Copper</keyword>
<dbReference type="SUPFAM" id="SSF48056">
    <property type="entry name" value="Di-copper centre-containing domain"/>
    <property type="match status" value="1"/>
</dbReference>
<proteinExistence type="inferred from homology"/>
<dbReference type="EC" id="1.14.18.1" evidence="3"/>
<evidence type="ECO:0000256" key="6">
    <source>
        <dbReference type="ARBA" id="ARBA00023008"/>
    </source>
</evidence>
<dbReference type="InterPro" id="IPR050316">
    <property type="entry name" value="Tyrosinase/Hemocyanin"/>
</dbReference>
<evidence type="ECO:0000256" key="1">
    <source>
        <dbReference type="ARBA" id="ARBA00001973"/>
    </source>
</evidence>
<evidence type="ECO:0000259" key="12">
    <source>
        <dbReference type="PROSITE" id="PS00498"/>
    </source>
</evidence>
<keyword evidence="7" id="KW-0503">Monooxygenase</keyword>
<gene>
    <name evidence="13" type="ORF">CCHR01_00476</name>
</gene>
<dbReference type="Pfam" id="PF18132">
    <property type="entry name" value="Tyrosinase_C"/>
    <property type="match status" value="1"/>
</dbReference>
<organism evidence="13 14">
    <name type="scientific">Colletotrichum chrysophilum</name>
    <dbReference type="NCBI Taxonomy" id="1836956"/>
    <lineage>
        <taxon>Eukaryota</taxon>
        <taxon>Fungi</taxon>
        <taxon>Dikarya</taxon>
        <taxon>Ascomycota</taxon>
        <taxon>Pezizomycotina</taxon>
        <taxon>Sordariomycetes</taxon>
        <taxon>Hypocreomycetidae</taxon>
        <taxon>Glomerellales</taxon>
        <taxon>Glomerellaceae</taxon>
        <taxon>Colletotrichum</taxon>
        <taxon>Colletotrichum gloeosporioides species complex</taxon>
    </lineage>
</organism>
<evidence type="ECO:0000256" key="2">
    <source>
        <dbReference type="ARBA" id="ARBA00009928"/>
    </source>
</evidence>
<evidence type="ECO:0000256" key="8">
    <source>
        <dbReference type="ARBA" id="ARBA00023101"/>
    </source>
</evidence>
<keyword evidence="5" id="KW-0560">Oxidoreductase</keyword>
<comment type="catalytic activity">
    <reaction evidence="9">
        <text>2 L-dopa + O2 = 2 L-dopaquinone + 2 H2O</text>
        <dbReference type="Rhea" id="RHEA:34287"/>
        <dbReference type="ChEBI" id="CHEBI:15377"/>
        <dbReference type="ChEBI" id="CHEBI:15379"/>
        <dbReference type="ChEBI" id="CHEBI:57504"/>
        <dbReference type="ChEBI" id="CHEBI:57924"/>
        <dbReference type="EC" id="1.14.18.1"/>
    </reaction>
</comment>
<dbReference type="GO" id="GO:0042438">
    <property type="term" value="P:melanin biosynthetic process"/>
    <property type="evidence" value="ECO:0007669"/>
    <property type="project" value="UniProtKB-KW"/>
</dbReference>
<dbReference type="PRINTS" id="PR00092">
    <property type="entry name" value="TYROSINASE"/>
</dbReference>
<dbReference type="Pfam" id="PF00264">
    <property type="entry name" value="Tyrosinase"/>
    <property type="match status" value="1"/>
</dbReference>
<dbReference type="Gene3D" id="2.60.310.20">
    <property type="match status" value="1"/>
</dbReference>
<dbReference type="InterPro" id="IPR002227">
    <property type="entry name" value="Tyrosinase_Cu-bd"/>
</dbReference>